<evidence type="ECO:0000256" key="3">
    <source>
        <dbReference type="SAM" id="MobiDB-lite"/>
    </source>
</evidence>
<dbReference type="InterPro" id="IPR011990">
    <property type="entry name" value="TPR-like_helical_dom_sf"/>
</dbReference>
<reference evidence="5 6" key="1">
    <citation type="submission" date="2017-06" db="EMBL/GenBank/DDBJ databases">
        <title>Global population genomics of the pathogenic fungus Cryptococcus neoformans var. grubii.</title>
        <authorList>
            <person name="Cuomo C."/>
            <person name="Litvintseva A."/>
            <person name="Chen Y."/>
            <person name="Young S."/>
            <person name="Zeng Q."/>
            <person name="Chapman S."/>
            <person name="Gujja S."/>
            <person name="Saif S."/>
            <person name="Birren B."/>
        </authorList>
    </citation>
    <scope>NUCLEOTIDE SEQUENCE [LARGE SCALE GENOMIC DNA]</scope>
    <source>
        <strain evidence="5 6">Tu259-1</strain>
    </source>
</reference>
<feature type="compositionally biased region" description="Low complexity" evidence="3">
    <location>
        <begin position="39"/>
        <end position="69"/>
    </location>
</feature>
<feature type="region of interest" description="Disordered" evidence="3">
    <location>
        <begin position="1414"/>
        <end position="1443"/>
    </location>
</feature>
<dbReference type="OrthoDB" id="771227at2759"/>
<dbReference type="Gene3D" id="3.30.2280.10">
    <property type="entry name" value="Hypothetical protein (hspc210)"/>
    <property type="match status" value="1"/>
</dbReference>
<feature type="compositionally biased region" description="Basic and acidic residues" evidence="3">
    <location>
        <begin position="621"/>
        <end position="640"/>
    </location>
</feature>
<feature type="compositionally biased region" description="Basic and acidic residues" evidence="3">
    <location>
        <begin position="800"/>
        <end position="812"/>
    </location>
</feature>
<comment type="function">
    <text evidence="2">mRNA-binding protein involved in proper cytoplasmic distribution of mitochondria.</text>
</comment>
<evidence type="ECO:0000313" key="6">
    <source>
        <dbReference type="Proteomes" id="UP000199727"/>
    </source>
</evidence>
<evidence type="ECO:0000313" key="5">
    <source>
        <dbReference type="EMBL" id="OXG11549.1"/>
    </source>
</evidence>
<feature type="domain" description="Clu" evidence="4">
    <location>
        <begin position="433"/>
        <end position="727"/>
    </location>
</feature>
<evidence type="ECO:0000259" key="4">
    <source>
        <dbReference type="PROSITE" id="PS51823"/>
    </source>
</evidence>
<dbReference type="EMBL" id="AMKT01000098">
    <property type="protein sequence ID" value="OXG11549.1"/>
    <property type="molecule type" value="Genomic_DNA"/>
</dbReference>
<dbReference type="GO" id="GO:0003729">
    <property type="term" value="F:mRNA binding"/>
    <property type="evidence" value="ECO:0007669"/>
    <property type="project" value="TreeGrafter"/>
</dbReference>
<evidence type="ECO:0000256" key="1">
    <source>
        <dbReference type="ARBA" id="ARBA00022490"/>
    </source>
</evidence>
<feature type="region of interest" description="Disordered" evidence="3">
    <location>
        <begin position="1088"/>
        <end position="1114"/>
    </location>
</feature>
<dbReference type="InterPro" id="IPR023231">
    <property type="entry name" value="GSKIP_dom_sf"/>
</dbReference>
<dbReference type="InterPro" id="IPR025697">
    <property type="entry name" value="CLU_dom"/>
</dbReference>
<proteinExistence type="inferred from homology"/>
<dbReference type="InterPro" id="IPR027523">
    <property type="entry name" value="CLU_prot"/>
</dbReference>
<dbReference type="InterPro" id="IPR033646">
    <property type="entry name" value="CLU-central"/>
</dbReference>
<feature type="compositionally biased region" description="Low complexity" evidence="3">
    <location>
        <begin position="815"/>
        <end position="826"/>
    </location>
</feature>
<feature type="region of interest" description="Disordered" evidence="3">
    <location>
        <begin position="605"/>
        <end position="649"/>
    </location>
</feature>
<feature type="compositionally biased region" description="Basic residues" evidence="3">
    <location>
        <begin position="1519"/>
        <end position="1535"/>
    </location>
</feature>
<dbReference type="SUPFAM" id="SSF48452">
    <property type="entry name" value="TPR-like"/>
    <property type="match status" value="1"/>
</dbReference>
<accession>A0A854Q5P1</accession>
<dbReference type="PANTHER" id="PTHR12601">
    <property type="entry name" value="EUKARYOTIC TRANSLATION INITIATION FACTOR 3 SUBUNIT EIF-3"/>
    <property type="match status" value="1"/>
</dbReference>
<evidence type="ECO:0000256" key="2">
    <source>
        <dbReference type="HAMAP-Rule" id="MF_03013"/>
    </source>
</evidence>
<feature type="compositionally biased region" description="Low complexity" evidence="3">
    <location>
        <begin position="1462"/>
        <end position="1484"/>
    </location>
</feature>
<dbReference type="GO" id="GO:0048312">
    <property type="term" value="P:intracellular distribution of mitochondria"/>
    <property type="evidence" value="ECO:0007669"/>
    <property type="project" value="TreeGrafter"/>
</dbReference>
<feature type="compositionally biased region" description="Basic and acidic residues" evidence="3">
    <location>
        <begin position="1495"/>
        <end position="1504"/>
    </location>
</feature>
<sequence>MPSLSNEKSDFRGGFVYFSFPSTKIVFPPKAPSKMSESAQAAAQNGQAEEQQLQQQLDEQQQLEEQQQLPPVTIRIPSPTCVRTVPRPKDSTEPLDRITLYPQPQETIQDIKLLINDWVGAYWLGPYSLQLPFVKGEDGRGKIYSKKKDFSEVRAGEKLNEWLEVQDAFEHLKEGEERVLEAVREPYGELSARQSIIRLLELIAPSGTTANTTSNPLGLQAGSTIFEQVRDGVVSANAETTYEEVEVSLPSGRKGKGGKKELIKVKRAVSGDKAHAFAGWKEWAPASFGSLAVASDPVEVAPSLKSIQISHFNPPPPHLRQKGHELYLQVSLLEGEVVTLVCSTRGWYVSKSNVNNFDPSPRPSADGSIPAPTHSLIDLLHSISPLFSERVSKLPPISLEGALADPISTVAIPQATPAYPFLASAPKPDISPEILRTQLAFLHTGAYGPDLVDAARDWNEEIQGIRELPRGTMQERVFREKMLQKVWAEFDQAAARAVQAVSKGDIPPINPAEDPKAHMYLQSNIFITQGDSDALDTYAHLGGDAAMRISHGKDAAGVKLLNKIDADGLYLLGHTIVDWQGRRWICQSILPGIFSNRRAVDEEKAQAEAEAEAETANAAEGEQKKEDWVDVEKPTEKSGSETESDNPMMVYGLDSERPTSIHWDAATHSLLSTIATPLRLAAHSIKDGEGKEHEFYASAEVKGLKGQDGRRYLLDAQRLSPVDVEWLEKDIIGPLVGPKKDVESTEEGVEYPHRLVMLRPELIEQFWESELKRWARGVAEKAQAKKAEADAEAAAAADAEGEKKKEGEKSEIPQEEQSPAASAAAAHRAEEDRPVDASLIGDIKQFNLSFNPDAFVEQPVPEAEGQEGKPEIKVAITDESDPSVKAVRDAGLFLRQIAIPAVVLDVLTGNTSGVMDGESLSKHLHQRGVNIRYLGYLASTIIQFSTSKDGAAKEPSGHLAALQSIVLQEMVFRAAKHILRELLYPLQPETATDAISHFLNCLLGSSLNPAPVASYTPIGININEPEPAYVKLTPEDLRAQVIKEVKSRFRWTLDESFLENGLRKKQLLRELATRVGFQLTQREYVFSKDQEEEEKREEDVKSKEKKKGSKGGAKVQAVKRTTTFEGEDILTLVPVIKSTAPSVSVAEEILEAGRNTINRGKIEFGLDFMLEAIQLYESIHSVIHPEVASVYNSYAQAIHQIARLKIQQIAAQENPDPEQPLGVDISGALRFQRQAVAIAERTLGVYHHETAGYYFQLAMLENLEGNAQQSLRYFRHLLTLWDVIYGPGHPEISTILSNAGIVLQSMNDLPLSLSLQKQAHKSTLASFGPNHIQTGQSLHQLVQGHFLAGDMASALETAKQALEIFKARLGEEHNQTKEEAKNVELLTAVIENQERQKEREEAVKKEATERLKMARERIGGGAASASRPTGIRRLGGSGAGTLPQGVRVVDPQTLAALAAAAGQGGNPSANAAAATAGQGEQANGESTGTPQIGERGTESLEELVRYIQGSAPGAGGSAKRGKNALRGKRRTGAKR</sequence>
<organism evidence="5 6">
    <name type="scientific">Cryptococcus neoformans Tu259-1</name>
    <dbReference type="NCBI Taxonomy" id="1230072"/>
    <lineage>
        <taxon>Eukaryota</taxon>
        <taxon>Fungi</taxon>
        <taxon>Dikarya</taxon>
        <taxon>Basidiomycota</taxon>
        <taxon>Agaricomycotina</taxon>
        <taxon>Tremellomycetes</taxon>
        <taxon>Tremellales</taxon>
        <taxon>Cryptococcaceae</taxon>
        <taxon>Cryptococcus</taxon>
        <taxon>Cryptococcus neoformans species complex</taxon>
    </lineage>
</organism>
<dbReference type="Pfam" id="PF13424">
    <property type="entry name" value="TPR_12"/>
    <property type="match status" value="1"/>
</dbReference>
<dbReference type="GO" id="GO:0007005">
    <property type="term" value="P:mitochondrion organization"/>
    <property type="evidence" value="ECO:0007669"/>
    <property type="project" value="UniProtKB-UniRule"/>
</dbReference>
<protein>
    <recommendedName>
        <fullName evidence="2">Clustered mitochondria protein homolog</fullName>
    </recommendedName>
    <alternativeName>
        <fullName evidence="2">Protein TIF31 homolog</fullName>
    </alternativeName>
</protein>
<comment type="subcellular location">
    <subcellularLocation>
        <location evidence="2">Cytoplasm</location>
    </subcellularLocation>
</comment>
<keyword evidence="2" id="KW-0694">RNA-binding</keyword>
<dbReference type="Pfam" id="PF12807">
    <property type="entry name" value="eIF3_p135"/>
    <property type="match status" value="1"/>
</dbReference>
<name>A0A854Q5P1_CRYNE</name>
<dbReference type="SUPFAM" id="SSF103107">
    <property type="entry name" value="Hypothetical protein c14orf129, hspc210"/>
    <property type="match status" value="1"/>
</dbReference>
<dbReference type="Pfam" id="PF13236">
    <property type="entry name" value="CLU"/>
    <property type="match status" value="1"/>
</dbReference>
<dbReference type="HAMAP" id="MF_03013">
    <property type="entry name" value="CLU"/>
    <property type="match status" value="1"/>
</dbReference>
<comment type="caution">
    <text evidence="5">The sequence shown here is derived from an EMBL/GenBank/DDBJ whole genome shotgun (WGS) entry which is preliminary data.</text>
</comment>
<feature type="region of interest" description="Disordered" evidence="3">
    <location>
        <begin position="1462"/>
        <end position="1535"/>
    </location>
</feature>
<gene>
    <name evidence="2" type="primary">CLU1</name>
    <name evidence="2" type="synonym">TIF31</name>
    <name evidence="5" type="ORF">C361_06656</name>
</gene>
<dbReference type="CDD" id="cd15466">
    <property type="entry name" value="CLU-central"/>
    <property type="match status" value="1"/>
</dbReference>
<feature type="region of interest" description="Disordered" evidence="3">
    <location>
        <begin position="29"/>
        <end position="70"/>
    </location>
</feature>
<dbReference type="Proteomes" id="UP000199727">
    <property type="component" value="Unassembled WGS sequence"/>
</dbReference>
<dbReference type="PROSITE" id="PS51823">
    <property type="entry name" value="CLU"/>
    <property type="match status" value="1"/>
</dbReference>
<keyword evidence="1 2" id="KW-0963">Cytoplasm</keyword>
<comment type="similarity">
    <text evidence="2">Belongs to the CLU family.</text>
</comment>
<dbReference type="Gene3D" id="1.25.40.10">
    <property type="entry name" value="Tetratricopeptide repeat domain"/>
    <property type="match status" value="2"/>
</dbReference>
<dbReference type="GO" id="GO:0005737">
    <property type="term" value="C:cytoplasm"/>
    <property type="evidence" value="ECO:0007669"/>
    <property type="project" value="UniProtKB-SubCell"/>
</dbReference>
<dbReference type="PANTHER" id="PTHR12601:SF6">
    <property type="entry name" value="CLUSTERED MITOCHONDRIA PROTEIN HOMOLOG"/>
    <property type="match status" value="1"/>
</dbReference>
<feature type="region of interest" description="Disordered" evidence="3">
    <location>
        <begin position="789"/>
        <end position="834"/>
    </location>
</feature>
<comment type="subunit">
    <text evidence="2">May associate with the eukaryotic translation initiation factor 3 (eIF-3) complex.</text>
</comment>